<keyword evidence="11" id="KW-1185">Reference proteome</keyword>
<feature type="region of interest" description="Disordered" evidence="5">
    <location>
        <begin position="543"/>
        <end position="613"/>
    </location>
</feature>
<evidence type="ECO:0000256" key="4">
    <source>
        <dbReference type="SAM" id="Coils"/>
    </source>
</evidence>
<evidence type="ECO:0000313" key="10">
    <source>
        <dbReference type="EMBL" id="SMC80757.1"/>
    </source>
</evidence>
<dbReference type="Proteomes" id="UP000192790">
    <property type="component" value="Unassembled WGS sequence"/>
</dbReference>
<keyword evidence="3 4" id="KW-0175">Coiled coil</keyword>
<dbReference type="NCBIfam" id="TIGR01730">
    <property type="entry name" value="RND_mfp"/>
    <property type="match status" value="1"/>
</dbReference>
<feature type="compositionally biased region" description="Gly residues" evidence="5">
    <location>
        <begin position="552"/>
        <end position="590"/>
    </location>
</feature>
<dbReference type="InterPro" id="IPR058647">
    <property type="entry name" value="BSH_CzcB-like"/>
</dbReference>
<dbReference type="InterPro" id="IPR050465">
    <property type="entry name" value="UPF0194_transport"/>
</dbReference>
<dbReference type="Pfam" id="PF25917">
    <property type="entry name" value="BSH_RND"/>
    <property type="match status" value="1"/>
</dbReference>
<dbReference type="Gene3D" id="2.40.420.20">
    <property type="match status" value="1"/>
</dbReference>
<comment type="similarity">
    <text evidence="2">Belongs to the membrane fusion protein (MFP) (TC 8.A.1) family.</text>
</comment>
<feature type="compositionally biased region" description="Low complexity" evidence="5">
    <location>
        <begin position="591"/>
        <end position="613"/>
    </location>
</feature>
<dbReference type="PANTHER" id="PTHR32347:SF14">
    <property type="entry name" value="EFFLUX SYSTEM COMPONENT YKNX-RELATED"/>
    <property type="match status" value="1"/>
</dbReference>
<keyword evidence="6" id="KW-0812">Transmembrane</keyword>
<feature type="coiled-coil region" evidence="4">
    <location>
        <begin position="123"/>
        <end position="157"/>
    </location>
</feature>
<protein>
    <submittedName>
        <fullName evidence="10">HlyD family secretion protein</fullName>
    </submittedName>
</protein>
<reference evidence="10 11" key="1">
    <citation type="submission" date="2017-04" db="EMBL/GenBank/DDBJ databases">
        <authorList>
            <person name="Afonso C.L."/>
            <person name="Miller P.J."/>
            <person name="Scott M.A."/>
            <person name="Spackman E."/>
            <person name="Goraichik I."/>
            <person name="Dimitrov K.M."/>
            <person name="Suarez D.L."/>
            <person name="Swayne D.E."/>
        </authorList>
    </citation>
    <scope>NUCLEOTIDE SEQUENCE [LARGE SCALE GENOMIC DNA]</scope>
    <source>
        <strain evidence="10 11">DSM 12816</strain>
    </source>
</reference>
<organism evidence="10 11">
    <name type="scientific">Papillibacter cinnamivorans DSM 12816</name>
    <dbReference type="NCBI Taxonomy" id="1122930"/>
    <lineage>
        <taxon>Bacteria</taxon>
        <taxon>Bacillati</taxon>
        <taxon>Bacillota</taxon>
        <taxon>Clostridia</taxon>
        <taxon>Eubacteriales</taxon>
        <taxon>Oscillospiraceae</taxon>
        <taxon>Papillibacter</taxon>
    </lineage>
</organism>
<sequence length="613" mass="62855">MSNEIIEKQPESVSAAQPSAPIALKKKKKHSRKRILAIVIPVVAAAAILTFFLTRNKGEETTVSLTDYTVSRGDLNVSISGSGSVEPKDQYSVVSLVEGDITGDYFTKGQEIQEGDLLYTIDASDLERSLTQSETSLKKAQENYQDAQDDLNNLNVKAEISGLVTDLKVSVGDQVQANSTIAEVADTSTLVVTLPFISTDAQKLYVGQTAVITLEDYDSTVTGKVVRISSGQQTSGSGALVTDVELSFSNPGAVQPGATVTAVVGGIYACQSSGTTEWASDGKIVAKTAGQVTSLNIHTGDSVKAGTVVAVLDSDSAESALENAETSLENAQISYENAQDQLNNYNITAPISGTVVTKNSKAGDKISSSSTTMAVIADMSQLVLDIDVDELDILSLKEGQQATITADALDGQVFTGTVENISTMGTSSSGGVTTYEVRIVIDDYGDLLPGMSVDAEIQVESATDVLMVPVEAVVRGNYVLVKTDSAAASSNPTAETSANPSILGDVPDGYEYVQVETGIANDEYIEITSGLSEGDVVGYTPDTASDTTSGFPMGGGSITGGITGGGGSGMTGGGSAPAGGGSAPGGGSSSGGATRSSYSGSYRSAFSGTGQSS</sequence>
<comment type="subcellular location">
    <subcellularLocation>
        <location evidence="1">Cell envelope</location>
    </subcellularLocation>
</comment>
<dbReference type="GO" id="GO:0022857">
    <property type="term" value="F:transmembrane transporter activity"/>
    <property type="evidence" value="ECO:0007669"/>
    <property type="project" value="InterPro"/>
</dbReference>
<dbReference type="SUPFAM" id="SSF111369">
    <property type="entry name" value="HlyD-like secretion proteins"/>
    <property type="match status" value="2"/>
</dbReference>
<gene>
    <name evidence="10" type="ORF">SAMN02745168_2599</name>
</gene>
<feature type="transmembrane region" description="Helical" evidence="6">
    <location>
        <begin position="35"/>
        <end position="54"/>
    </location>
</feature>
<feature type="coiled-coil region" evidence="4">
    <location>
        <begin position="314"/>
        <end position="348"/>
    </location>
</feature>
<dbReference type="RefSeq" id="WP_159448124.1">
    <property type="nucleotide sequence ID" value="NZ_FWXW01000007.1"/>
</dbReference>
<evidence type="ECO:0000256" key="2">
    <source>
        <dbReference type="ARBA" id="ARBA00009477"/>
    </source>
</evidence>
<dbReference type="PANTHER" id="PTHR32347">
    <property type="entry name" value="EFFLUX SYSTEM COMPONENT YKNX-RELATED"/>
    <property type="match status" value="1"/>
</dbReference>
<evidence type="ECO:0000256" key="1">
    <source>
        <dbReference type="ARBA" id="ARBA00004196"/>
    </source>
</evidence>
<feature type="domain" description="CzcB-like barrel-sandwich hybrid" evidence="8">
    <location>
        <begin position="283"/>
        <end position="374"/>
    </location>
</feature>
<dbReference type="GO" id="GO:0030313">
    <property type="term" value="C:cell envelope"/>
    <property type="evidence" value="ECO:0007669"/>
    <property type="project" value="UniProtKB-SubCell"/>
</dbReference>
<evidence type="ECO:0000256" key="6">
    <source>
        <dbReference type="SAM" id="Phobius"/>
    </source>
</evidence>
<evidence type="ECO:0000259" key="9">
    <source>
        <dbReference type="Pfam" id="PF25990"/>
    </source>
</evidence>
<evidence type="ECO:0000313" key="11">
    <source>
        <dbReference type="Proteomes" id="UP000192790"/>
    </source>
</evidence>
<dbReference type="Gene3D" id="2.40.50.100">
    <property type="match status" value="2"/>
</dbReference>
<dbReference type="EMBL" id="FWXW01000007">
    <property type="protein sequence ID" value="SMC80757.1"/>
    <property type="molecule type" value="Genomic_DNA"/>
</dbReference>
<dbReference type="AlphaFoldDB" id="A0A1W2C669"/>
<dbReference type="Gene3D" id="2.40.30.170">
    <property type="match status" value="2"/>
</dbReference>
<feature type="domain" description="YknX-like beta-barrel" evidence="9">
    <location>
        <begin position="387"/>
        <end position="457"/>
    </location>
</feature>
<accession>A0A1W2C669</accession>
<evidence type="ECO:0000259" key="7">
    <source>
        <dbReference type="Pfam" id="PF25917"/>
    </source>
</evidence>
<evidence type="ECO:0000256" key="5">
    <source>
        <dbReference type="SAM" id="MobiDB-lite"/>
    </source>
</evidence>
<dbReference type="OrthoDB" id="1725043at2"/>
<evidence type="ECO:0000259" key="8">
    <source>
        <dbReference type="Pfam" id="PF25973"/>
    </source>
</evidence>
<dbReference type="STRING" id="1122930.SAMN02745168_2599"/>
<evidence type="ECO:0000256" key="3">
    <source>
        <dbReference type="ARBA" id="ARBA00023054"/>
    </source>
</evidence>
<keyword evidence="6" id="KW-1133">Transmembrane helix</keyword>
<proteinExistence type="inferred from homology"/>
<dbReference type="Pfam" id="PF25973">
    <property type="entry name" value="BSH_CzcB"/>
    <property type="match status" value="1"/>
</dbReference>
<keyword evidence="6" id="KW-0472">Membrane</keyword>
<feature type="domain" description="Multidrug resistance protein MdtA-like barrel-sandwich hybrid" evidence="7">
    <location>
        <begin position="92"/>
        <end position="184"/>
    </location>
</feature>
<dbReference type="InterPro" id="IPR006143">
    <property type="entry name" value="RND_pump_MFP"/>
</dbReference>
<dbReference type="Pfam" id="PF25990">
    <property type="entry name" value="Beta-barrel_YknX"/>
    <property type="match status" value="1"/>
</dbReference>
<dbReference type="Gene3D" id="1.10.287.470">
    <property type="entry name" value="Helix hairpin bin"/>
    <property type="match status" value="2"/>
</dbReference>
<dbReference type="InterPro" id="IPR058636">
    <property type="entry name" value="Beta-barrel_YknX"/>
</dbReference>
<name>A0A1W2C669_9FIRM</name>
<dbReference type="GO" id="GO:0016020">
    <property type="term" value="C:membrane"/>
    <property type="evidence" value="ECO:0007669"/>
    <property type="project" value="InterPro"/>
</dbReference>
<dbReference type="InterPro" id="IPR058625">
    <property type="entry name" value="MdtA-like_BSH"/>
</dbReference>